<evidence type="ECO:0000256" key="10">
    <source>
        <dbReference type="ARBA" id="ARBA00023242"/>
    </source>
</evidence>
<comment type="caution">
    <text evidence="14">The sequence shown here is derived from an EMBL/GenBank/DDBJ whole genome shotgun (WGS) entry which is preliminary data.</text>
</comment>
<keyword evidence="3" id="KW-0479">Metal-binding</keyword>
<evidence type="ECO:0000313" key="15">
    <source>
        <dbReference type="Proteomes" id="UP000478052"/>
    </source>
</evidence>
<evidence type="ECO:0000256" key="8">
    <source>
        <dbReference type="ARBA" id="ARBA00023125"/>
    </source>
</evidence>
<keyword evidence="6" id="KW-0805">Transcription regulation</keyword>
<evidence type="ECO:0000256" key="4">
    <source>
        <dbReference type="ARBA" id="ARBA00022771"/>
    </source>
</evidence>
<evidence type="ECO:0000256" key="6">
    <source>
        <dbReference type="ARBA" id="ARBA00023015"/>
    </source>
</evidence>
<dbReference type="EMBL" id="VUJU01005396">
    <property type="protein sequence ID" value="KAF0751359.1"/>
    <property type="molecule type" value="Genomic_DNA"/>
</dbReference>
<feature type="non-terminal residue" evidence="14">
    <location>
        <position position="168"/>
    </location>
</feature>
<comment type="similarity">
    <text evidence="2">Belongs to the THAP1 family.</text>
</comment>
<evidence type="ECO:0000256" key="2">
    <source>
        <dbReference type="ARBA" id="ARBA00006177"/>
    </source>
</evidence>
<dbReference type="Pfam" id="PF05485">
    <property type="entry name" value="THAP"/>
    <property type="match status" value="1"/>
</dbReference>
<dbReference type="PANTHER" id="PTHR46600:SF1">
    <property type="entry name" value="THAP DOMAIN-CONTAINING PROTEIN 1"/>
    <property type="match status" value="1"/>
</dbReference>
<dbReference type="Gene3D" id="6.20.210.20">
    <property type="entry name" value="THAP domain"/>
    <property type="match status" value="1"/>
</dbReference>
<evidence type="ECO:0000313" key="14">
    <source>
        <dbReference type="EMBL" id="KAF0751359.1"/>
    </source>
</evidence>
<dbReference type="GO" id="GO:0008270">
    <property type="term" value="F:zinc ion binding"/>
    <property type="evidence" value="ECO:0007669"/>
    <property type="project" value="UniProtKB-KW"/>
</dbReference>
<dbReference type="SUPFAM" id="SSF57716">
    <property type="entry name" value="Glucocorticoid receptor-like (DNA-binding domain)"/>
    <property type="match status" value="1"/>
</dbReference>
<dbReference type="PROSITE" id="PS50950">
    <property type="entry name" value="ZF_THAP"/>
    <property type="match status" value="1"/>
</dbReference>
<evidence type="ECO:0000256" key="1">
    <source>
        <dbReference type="ARBA" id="ARBA00004642"/>
    </source>
</evidence>
<sequence length="168" mass="19350">MSGQCIKCPNCILCPFPDDENRKKKWLDLVQRKNFSVTKSSRLCSTHFKLSKFVEAPGKLILKNTANPAHTTNKYQPYELIYGFPASIPHTSSRTPQPRYNYDDYVFELKQKFQESHKQSRENILLSKEKSKPTCIKVDKRGALYTGILSLQYSNAFLPENEKGLDLV</sequence>
<proteinExistence type="inferred from homology"/>
<keyword evidence="8 12" id="KW-0238">DNA-binding</keyword>
<keyword evidence="4 12" id="KW-0863">Zinc-finger</keyword>
<dbReference type="OrthoDB" id="6601990at2759"/>
<keyword evidence="11" id="KW-0131">Cell cycle</keyword>
<evidence type="ECO:0000256" key="7">
    <source>
        <dbReference type="ARBA" id="ARBA00023054"/>
    </source>
</evidence>
<dbReference type="GO" id="GO:0005654">
    <property type="term" value="C:nucleoplasm"/>
    <property type="evidence" value="ECO:0007669"/>
    <property type="project" value="UniProtKB-SubCell"/>
</dbReference>
<accession>A0A6G0Y8R2</accession>
<keyword evidence="10" id="KW-0539">Nucleus</keyword>
<keyword evidence="7" id="KW-0175">Coiled coil</keyword>
<reference evidence="14 15" key="1">
    <citation type="submission" date="2019-08" db="EMBL/GenBank/DDBJ databases">
        <title>Whole genome of Aphis craccivora.</title>
        <authorList>
            <person name="Voronova N.V."/>
            <person name="Shulinski R.S."/>
            <person name="Bandarenka Y.V."/>
            <person name="Zhorov D.G."/>
            <person name="Warner D."/>
        </authorList>
    </citation>
    <scope>NUCLEOTIDE SEQUENCE [LARGE SCALE GENOMIC DNA]</scope>
    <source>
        <strain evidence="14">180601</strain>
        <tissue evidence="14">Whole Body</tissue>
    </source>
</reference>
<evidence type="ECO:0000256" key="5">
    <source>
        <dbReference type="ARBA" id="ARBA00022833"/>
    </source>
</evidence>
<organism evidence="14 15">
    <name type="scientific">Aphis craccivora</name>
    <name type="common">Cowpea aphid</name>
    <dbReference type="NCBI Taxonomy" id="307492"/>
    <lineage>
        <taxon>Eukaryota</taxon>
        <taxon>Metazoa</taxon>
        <taxon>Ecdysozoa</taxon>
        <taxon>Arthropoda</taxon>
        <taxon>Hexapoda</taxon>
        <taxon>Insecta</taxon>
        <taxon>Pterygota</taxon>
        <taxon>Neoptera</taxon>
        <taxon>Paraneoptera</taxon>
        <taxon>Hemiptera</taxon>
        <taxon>Sternorrhyncha</taxon>
        <taxon>Aphidomorpha</taxon>
        <taxon>Aphidoidea</taxon>
        <taxon>Aphididae</taxon>
        <taxon>Aphidini</taxon>
        <taxon>Aphis</taxon>
        <taxon>Aphis</taxon>
    </lineage>
</organism>
<evidence type="ECO:0000256" key="12">
    <source>
        <dbReference type="PROSITE-ProRule" id="PRU00309"/>
    </source>
</evidence>
<keyword evidence="15" id="KW-1185">Reference proteome</keyword>
<gene>
    <name evidence="14" type="ORF">FWK35_00025239</name>
</gene>
<dbReference type="InterPro" id="IPR038441">
    <property type="entry name" value="THAP_Znf_sf"/>
</dbReference>
<evidence type="ECO:0000256" key="11">
    <source>
        <dbReference type="ARBA" id="ARBA00023306"/>
    </source>
</evidence>
<comment type="subcellular location">
    <subcellularLocation>
        <location evidence="1">Nucleus</location>
        <location evidence="1">Nucleoplasm</location>
    </subcellularLocation>
</comment>
<dbReference type="SMART" id="SM00980">
    <property type="entry name" value="THAP"/>
    <property type="match status" value="1"/>
</dbReference>
<evidence type="ECO:0000256" key="9">
    <source>
        <dbReference type="ARBA" id="ARBA00023163"/>
    </source>
</evidence>
<dbReference type="InterPro" id="IPR006612">
    <property type="entry name" value="THAP_Znf"/>
</dbReference>
<dbReference type="PANTHER" id="PTHR46600">
    <property type="entry name" value="THAP DOMAIN-CONTAINING"/>
    <property type="match status" value="1"/>
</dbReference>
<protein>
    <submittedName>
        <fullName evidence="14">THAP domain-containing protein 2-like</fullName>
    </submittedName>
</protein>
<dbReference type="GO" id="GO:0043565">
    <property type="term" value="F:sequence-specific DNA binding"/>
    <property type="evidence" value="ECO:0007669"/>
    <property type="project" value="InterPro"/>
</dbReference>
<name>A0A6G0Y8R2_APHCR</name>
<keyword evidence="5" id="KW-0862">Zinc</keyword>
<evidence type="ECO:0000259" key="13">
    <source>
        <dbReference type="PROSITE" id="PS50950"/>
    </source>
</evidence>
<evidence type="ECO:0000256" key="3">
    <source>
        <dbReference type="ARBA" id="ARBA00022723"/>
    </source>
</evidence>
<feature type="domain" description="THAP-type" evidence="13">
    <location>
        <begin position="1"/>
        <end position="71"/>
    </location>
</feature>
<dbReference type="InterPro" id="IPR026516">
    <property type="entry name" value="THAP1/10"/>
</dbReference>
<keyword evidence="9" id="KW-0804">Transcription</keyword>
<dbReference type="Proteomes" id="UP000478052">
    <property type="component" value="Unassembled WGS sequence"/>
</dbReference>
<dbReference type="AlphaFoldDB" id="A0A6G0Y8R2"/>